<dbReference type="Gene3D" id="2.60.40.420">
    <property type="entry name" value="Cupredoxins - blue copper proteins"/>
    <property type="match status" value="1"/>
</dbReference>
<dbReference type="AlphaFoldDB" id="A0A6A6JPX6"/>
<feature type="compositionally biased region" description="Basic and acidic residues" evidence="1">
    <location>
        <begin position="147"/>
        <end position="157"/>
    </location>
</feature>
<evidence type="ECO:0000313" key="3">
    <source>
        <dbReference type="Proteomes" id="UP000800097"/>
    </source>
</evidence>
<evidence type="ECO:0000313" key="2">
    <source>
        <dbReference type="EMBL" id="KAF2278305.1"/>
    </source>
</evidence>
<gene>
    <name evidence="2" type="ORF">EI97DRAFT_355065</name>
</gene>
<dbReference type="PANTHER" id="PTHR34883:SF15">
    <property type="entry name" value="EXTRACELLULAR SERINE-RICH PROTEIN"/>
    <property type="match status" value="1"/>
</dbReference>
<dbReference type="InterPro" id="IPR008972">
    <property type="entry name" value="Cupredoxin"/>
</dbReference>
<protein>
    <recommendedName>
        <fullName evidence="4">Cupredoxin</fullName>
    </recommendedName>
</protein>
<evidence type="ECO:0008006" key="4">
    <source>
        <dbReference type="Google" id="ProtNLM"/>
    </source>
</evidence>
<dbReference type="InterPro" id="IPR052953">
    <property type="entry name" value="Ser-rich/MCO-related"/>
</dbReference>
<dbReference type="CDD" id="cd00920">
    <property type="entry name" value="Cupredoxin"/>
    <property type="match status" value="1"/>
</dbReference>
<keyword evidence="3" id="KW-1185">Reference proteome</keyword>
<dbReference type="SUPFAM" id="SSF49503">
    <property type="entry name" value="Cupredoxins"/>
    <property type="match status" value="1"/>
</dbReference>
<evidence type="ECO:0000256" key="1">
    <source>
        <dbReference type="SAM" id="MobiDB-lite"/>
    </source>
</evidence>
<dbReference type="Proteomes" id="UP000800097">
    <property type="component" value="Unassembled WGS sequence"/>
</dbReference>
<dbReference type="PANTHER" id="PTHR34883">
    <property type="entry name" value="SERINE-RICH PROTEIN, PUTATIVE-RELATED-RELATED"/>
    <property type="match status" value="1"/>
</dbReference>
<accession>A0A6A6JPX6</accession>
<feature type="region of interest" description="Disordered" evidence="1">
    <location>
        <begin position="132"/>
        <end position="157"/>
    </location>
</feature>
<reference evidence="2" key="1">
    <citation type="journal article" date="2020" name="Stud. Mycol.">
        <title>101 Dothideomycetes genomes: a test case for predicting lifestyles and emergence of pathogens.</title>
        <authorList>
            <person name="Haridas S."/>
            <person name="Albert R."/>
            <person name="Binder M."/>
            <person name="Bloem J."/>
            <person name="Labutti K."/>
            <person name="Salamov A."/>
            <person name="Andreopoulos B."/>
            <person name="Baker S."/>
            <person name="Barry K."/>
            <person name="Bills G."/>
            <person name="Bluhm B."/>
            <person name="Cannon C."/>
            <person name="Castanera R."/>
            <person name="Culley D."/>
            <person name="Daum C."/>
            <person name="Ezra D."/>
            <person name="Gonzalez J."/>
            <person name="Henrissat B."/>
            <person name="Kuo A."/>
            <person name="Liang C."/>
            <person name="Lipzen A."/>
            <person name="Lutzoni F."/>
            <person name="Magnuson J."/>
            <person name="Mondo S."/>
            <person name="Nolan M."/>
            <person name="Ohm R."/>
            <person name="Pangilinan J."/>
            <person name="Park H.-J."/>
            <person name="Ramirez L."/>
            <person name="Alfaro M."/>
            <person name="Sun H."/>
            <person name="Tritt A."/>
            <person name="Yoshinaga Y."/>
            <person name="Zwiers L.-H."/>
            <person name="Turgeon B."/>
            <person name="Goodwin S."/>
            <person name="Spatafora J."/>
            <person name="Crous P."/>
            <person name="Grigoriev I."/>
        </authorList>
    </citation>
    <scope>NUCLEOTIDE SEQUENCE</scope>
    <source>
        <strain evidence="2">CBS 379.55</strain>
    </source>
</reference>
<organism evidence="2 3">
    <name type="scientific">Westerdykella ornata</name>
    <dbReference type="NCBI Taxonomy" id="318751"/>
    <lineage>
        <taxon>Eukaryota</taxon>
        <taxon>Fungi</taxon>
        <taxon>Dikarya</taxon>
        <taxon>Ascomycota</taxon>
        <taxon>Pezizomycotina</taxon>
        <taxon>Dothideomycetes</taxon>
        <taxon>Pleosporomycetidae</taxon>
        <taxon>Pleosporales</taxon>
        <taxon>Sporormiaceae</taxon>
        <taxon>Westerdykella</taxon>
    </lineage>
</organism>
<feature type="non-terminal residue" evidence="2">
    <location>
        <position position="157"/>
    </location>
</feature>
<dbReference type="RefSeq" id="XP_033655844.1">
    <property type="nucleotide sequence ID" value="XM_033794895.1"/>
</dbReference>
<feature type="non-terminal residue" evidence="2">
    <location>
        <position position="1"/>
    </location>
</feature>
<proteinExistence type="predicted"/>
<dbReference type="GeneID" id="54548070"/>
<dbReference type="OrthoDB" id="5415867at2759"/>
<sequence length="157" mass="16929">TGTIQRITVGSPTANNGLSFSPETLRAAKGDILEFHFLPKNHSVVQSSFDAPCVPLQANPGGPADAEGGVFSGFNFATQEGQADNVFRVEVTDDTKPMWLYCSQGDHCQKGMSMVVNLPEGEVERSLERYREVAKGTRTGQPSEDPEASRGGEIRVN</sequence>
<name>A0A6A6JPX6_WESOR</name>
<dbReference type="EMBL" id="ML986488">
    <property type="protein sequence ID" value="KAF2278305.1"/>
    <property type="molecule type" value="Genomic_DNA"/>
</dbReference>